<keyword evidence="4" id="KW-1185">Reference proteome</keyword>
<organism evidence="3 4">
    <name type="scientific">Agitococcus lubricus</name>
    <dbReference type="NCBI Taxonomy" id="1077255"/>
    <lineage>
        <taxon>Bacteria</taxon>
        <taxon>Pseudomonadati</taxon>
        <taxon>Pseudomonadota</taxon>
        <taxon>Gammaproteobacteria</taxon>
        <taxon>Moraxellales</taxon>
        <taxon>Moraxellaceae</taxon>
        <taxon>Agitococcus</taxon>
    </lineage>
</organism>
<protein>
    <submittedName>
        <fullName evidence="3">Uncharacterized protein DUF4124</fullName>
    </submittedName>
</protein>
<feature type="region of interest" description="Disordered" evidence="1">
    <location>
        <begin position="22"/>
        <end position="48"/>
    </location>
</feature>
<evidence type="ECO:0000256" key="1">
    <source>
        <dbReference type="SAM" id="MobiDB-lite"/>
    </source>
</evidence>
<name>A0A2T5IZK2_9GAMM</name>
<sequence>MTMTRVDAENIYQWKDEAGKIHFGDRSSAPTQSKEVHVDTPTNIVSPQQPTRYMKKSLSVPYHAPALKAPNREIDPNLMSYTTNSGSAIEQTCLLEAMSMILNRDALSLEAFKAKSQGLLKRCPNKAYVCETYKRNASKNHCSVVDTTVDEQFLTKYKVYN</sequence>
<dbReference type="InterPro" id="IPR025392">
    <property type="entry name" value="DUF4124"/>
</dbReference>
<feature type="domain" description="DUF4124" evidence="2">
    <location>
        <begin position="8"/>
        <end position="50"/>
    </location>
</feature>
<comment type="caution">
    <text evidence="3">The sequence shown here is derived from an EMBL/GenBank/DDBJ whole genome shotgun (WGS) entry which is preliminary data.</text>
</comment>
<evidence type="ECO:0000313" key="3">
    <source>
        <dbReference type="EMBL" id="PTQ89386.1"/>
    </source>
</evidence>
<reference evidence="3 4" key="1">
    <citation type="submission" date="2018-04" db="EMBL/GenBank/DDBJ databases">
        <title>Genomic Encyclopedia of Archaeal and Bacterial Type Strains, Phase II (KMG-II): from individual species to whole genera.</title>
        <authorList>
            <person name="Goeker M."/>
        </authorList>
    </citation>
    <scope>NUCLEOTIDE SEQUENCE [LARGE SCALE GENOMIC DNA]</scope>
    <source>
        <strain evidence="3 4">DSM 5822</strain>
    </source>
</reference>
<dbReference type="AlphaFoldDB" id="A0A2T5IZK2"/>
<dbReference type="RefSeq" id="WP_170106941.1">
    <property type="nucleotide sequence ID" value="NZ_QAON01000007.1"/>
</dbReference>
<proteinExistence type="predicted"/>
<evidence type="ECO:0000259" key="2">
    <source>
        <dbReference type="Pfam" id="PF13511"/>
    </source>
</evidence>
<dbReference type="Proteomes" id="UP000244223">
    <property type="component" value="Unassembled WGS sequence"/>
</dbReference>
<accession>A0A2T5IZK2</accession>
<evidence type="ECO:0000313" key="4">
    <source>
        <dbReference type="Proteomes" id="UP000244223"/>
    </source>
</evidence>
<dbReference type="Pfam" id="PF13511">
    <property type="entry name" value="DUF4124"/>
    <property type="match status" value="1"/>
</dbReference>
<dbReference type="EMBL" id="QAON01000007">
    <property type="protein sequence ID" value="PTQ89386.1"/>
    <property type="molecule type" value="Genomic_DNA"/>
</dbReference>
<gene>
    <name evidence="3" type="ORF">C8N29_107119</name>
</gene>